<feature type="transmembrane region" description="Helical" evidence="1">
    <location>
        <begin position="33"/>
        <end position="53"/>
    </location>
</feature>
<feature type="transmembrane region" description="Helical" evidence="1">
    <location>
        <begin position="59"/>
        <end position="80"/>
    </location>
</feature>
<accession>A0A645HH77</accession>
<keyword evidence="1" id="KW-0812">Transmembrane</keyword>
<gene>
    <name evidence="2" type="ORF">SDC9_182962</name>
</gene>
<organism evidence="2">
    <name type="scientific">bioreactor metagenome</name>
    <dbReference type="NCBI Taxonomy" id="1076179"/>
    <lineage>
        <taxon>unclassified sequences</taxon>
        <taxon>metagenomes</taxon>
        <taxon>ecological metagenomes</taxon>
    </lineage>
</organism>
<dbReference type="AlphaFoldDB" id="A0A645HH77"/>
<feature type="transmembrane region" description="Helical" evidence="1">
    <location>
        <begin position="147"/>
        <end position="165"/>
    </location>
</feature>
<dbReference type="EMBL" id="VSSQ01089065">
    <property type="protein sequence ID" value="MPN35464.1"/>
    <property type="molecule type" value="Genomic_DNA"/>
</dbReference>
<dbReference type="InterPro" id="IPR021683">
    <property type="entry name" value="DUF3267"/>
</dbReference>
<proteinExistence type="predicted"/>
<name>A0A645HH77_9ZZZZ</name>
<evidence type="ECO:0000313" key="2">
    <source>
        <dbReference type="EMBL" id="MPN35464.1"/>
    </source>
</evidence>
<dbReference type="Pfam" id="PF11667">
    <property type="entry name" value="DUF3267"/>
    <property type="match status" value="1"/>
</dbReference>
<comment type="caution">
    <text evidence="2">The sequence shown here is derived from an EMBL/GenBank/DDBJ whole genome shotgun (WGS) entry which is preliminary data.</text>
</comment>
<evidence type="ECO:0008006" key="3">
    <source>
        <dbReference type="Google" id="ProtNLM"/>
    </source>
</evidence>
<evidence type="ECO:0000256" key="1">
    <source>
        <dbReference type="SAM" id="Phobius"/>
    </source>
</evidence>
<feature type="transmembrane region" description="Helical" evidence="1">
    <location>
        <begin position="119"/>
        <end position="141"/>
    </location>
</feature>
<keyword evidence="1" id="KW-1133">Transmembrane helix</keyword>
<keyword evidence="1" id="KW-0472">Membrane</keyword>
<reference evidence="2" key="1">
    <citation type="submission" date="2019-08" db="EMBL/GenBank/DDBJ databases">
        <authorList>
            <person name="Kucharzyk K."/>
            <person name="Murdoch R.W."/>
            <person name="Higgins S."/>
            <person name="Loffler F."/>
        </authorList>
    </citation>
    <scope>NUCLEOTIDE SEQUENCE</scope>
</reference>
<protein>
    <recommendedName>
        <fullName evidence="3">Zincin peptidase</fullName>
    </recommendedName>
</protein>
<sequence>MGSTALSANSIVLPENFEERGTLDLKKDKKASLAIQLLFGSLVVLMVVLARWLEFPIDSTWSAAHSILATVVMGIAYVIVHELTHGVAIRVLSGVRAEYFFRFPFVCTGSKAFFNKTSFIVISLTPVVLWGIVLVILLLVLPPDYFLSIYILIGLNFAGAAGDYVQAYVVSKLPPSALIQDDGKQSRVFLAR</sequence>